<dbReference type="HAMAP" id="MF_01645">
    <property type="entry name" value="Hydantoinase"/>
    <property type="match status" value="1"/>
</dbReference>
<dbReference type="RefSeq" id="WP_311067189.1">
    <property type="nucleotide sequence ID" value="NZ_CP134501.1"/>
</dbReference>
<comment type="catalytic activity">
    <reaction evidence="8">
        <text>(S)-allantoin + H2O = allantoate + H(+)</text>
        <dbReference type="Rhea" id="RHEA:17029"/>
        <dbReference type="ChEBI" id="CHEBI:15377"/>
        <dbReference type="ChEBI" id="CHEBI:15378"/>
        <dbReference type="ChEBI" id="CHEBI:15678"/>
        <dbReference type="ChEBI" id="CHEBI:17536"/>
        <dbReference type="EC" id="3.5.2.5"/>
    </reaction>
</comment>
<evidence type="ECO:0000256" key="2">
    <source>
        <dbReference type="ARBA" id="ARBA00010286"/>
    </source>
</evidence>
<keyword evidence="4 8" id="KW-0659">Purine metabolism</keyword>
<feature type="binding site" evidence="8">
    <location>
        <position position="183"/>
    </location>
    <ligand>
        <name>Zn(2+)</name>
        <dbReference type="ChEBI" id="CHEBI:29105"/>
        <label>2</label>
    </ligand>
</feature>
<dbReference type="Proteomes" id="UP001303701">
    <property type="component" value="Chromosome"/>
</dbReference>
<dbReference type="Pfam" id="PF01979">
    <property type="entry name" value="Amidohydro_1"/>
    <property type="match status" value="1"/>
</dbReference>
<evidence type="ECO:0000256" key="5">
    <source>
        <dbReference type="ARBA" id="ARBA00022723"/>
    </source>
</evidence>
<feature type="binding site" description="via carbamate group" evidence="8">
    <location>
        <position position="147"/>
    </location>
    <ligand>
        <name>Zn(2+)</name>
        <dbReference type="ChEBI" id="CHEBI:29105"/>
        <label>2</label>
    </ligand>
</feature>
<evidence type="ECO:0000256" key="1">
    <source>
        <dbReference type="ARBA" id="ARBA00002368"/>
    </source>
</evidence>
<dbReference type="PANTHER" id="PTHR43668:SF4">
    <property type="entry name" value="ALLANTOINASE"/>
    <property type="match status" value="1"/>
</dbReference>
<dbReference type="InterPro" id="IPR017593">
    <property type="entry name" value="Allantoinase"/>
</dbReference>
<feature type="binding site" evidence="8">
    <location>
        <position position="312"/>
    </location>
    <ligand>
        <name>Zn(2+)</name>
        <dbReference type="ChEBI" id="CHEBI:29105"/>
        <label>1</label>
    </ligand>
</feature>
<evidence type="ECO:0000313" key="11">
    <source>
        <dbReference type="Proteomes" id="UP001303701"/>
    </source>
</evidence>
<organism evidence="10 11">
    <name type="scientific">Aeribacillus composti</name>
    <dbReference type="NCBI Taxonomy" id="1868734"/>
    <lineage>
        <taxon>Bacteria</taxon>
        <taxon>Bacillati</taxon>
        <taxon>Bacillota</taxon>
        <taxon>Bacilli</taxon>
        <taxon>Bacillales</taxon>
        <taxon>Bacillaceae</taxon>
        <taxon>Aeribacillus</taxon>
    </lineage>
</organism>
<dbReference type="InterPro" id="IPR011059">
    <property type="entry name" value="Metal-dep_hydrolase_composite"/>
</dbReference>
<evidence type="ECO:0000256" key="8">
    <source>
        <dbReference type="HAMAP-Rule" id="MF_01645"/>
    </source>
</evidence>
<gene>
    <name evidence="8" type="primary">allB</name>
    <name evidence="10" type="ORF">RI196_07590</name>
</gene>
<dbReference type="PROSITE" id="PS00482">
    <property type="entry name" value="DIHYDROOROTASE_1"/>
    <property type="match status" value="1"/>
</dbReference>
<proteinExistence type="inferred from homology"/>
<accession>A0ABY9WEB8</accession>
<reference evidence="10 11" key="1">
    <citation type="submission" date="2023-09" db="EMBL/GenBank/DDBJ databases">
        <title>Different Types of Thermotolerant Ring-Cleaving Dioxygenases derived from Aeribacillus composti HB-1 applied for multiple aromatic hydrocarbons removal.</title>
        <authorList>
            <person name="Cao L."/>
            <person name="Li M."/>
            <person name="Ma T."/>
        </authorList>
    </citation>
    <scope>NUCLEOTIDE SEQUENCE [LARGE SCALE GENOMIC DNA]</scope>
    <source>
        <strain evidence="10 11">HB-1</strain>
    </source>
</reference>
<name>A0ABY9WEB8_9BACI</name>
<feature type="binding site" evidence="8">
    <location>
        <position position="60"/>
    </location>
    <ligand>
        <name>Zn(2+)</name>
        <dbReference type="ChEBI" id="CHEBI:29105"/>
        <label>1</label>
    </ligand>
</feature>
<evidence type="ECO:0000313" key="10">
    <source>
        <dbReference type="EMBL" id="WNF34504.1"/>
    </source>
</evidence>
<dbReference type="Gene3D" id="3.20.20.140">
    <property type="entry name" value="Metal-dependent hydrolases"/>
    <property type="match status" value="1"/>
</dbReference>
<comment type="subunit">
    <text evidence="3 8">Homotetramer.</text>
</comment>
<sequence length="457" mass="50616">MIYDLIVKNGSVVFHDEVKKTNLAVKDGIVVEFGDDIDGEADVVWDAEGQYVFPGLIDVHVHFNEPGREDWEGFSTGSSMLAAGGCTTFFDMPLNGVPSTTDLEALQQKGKIGEEKSFVDFGLWGGLVPGNENDLAPLAEKGVVGFKAFMSPSGNKEFAAVDDNTLLNGMKTIAGLRKILALHAEDGAMVQFLQREKERQEKFGPDDYLQSRPIAAEWLAVRKAITFAEQTGCSLHFVHISSAEAVEEIQQAKKRGLDVTLETCPHYLLFDHEHTKKLGAVAKCAPPLRELSDQKKLVDLFLKDQIDFVASDHSPSPWSLKEDETNFFNVWGGISGGQFTLMAMIELAVRYRIPFPKLIHWTSARPAKRFGLDGKKGEIAKGKDADFVIISLKDSFTVEKNSLLQKHKHSLYVNHTFPCKILATFQRGKLVFDNGRIRASKPLGQWLNYDGKGKGAV</sequence>
<dbReference type="InterPro" id="IPR002195">
    <property type="entry name" value="Dihydroorotase_CS"/>
</dbReference>
<comment type="function">
    <text evidence="8">Catalyzes the conversion of allantoin (5-ureidohydantoin) to allantoic acid by hydrolytic cleavage of the five-member hydantoin ring.</text>
</comment>
<dbReference type="NCBIfam" id="TIGR03178">
    <property type="entry name" value="allantoinase"/>
    <property type="match status" value="1"/>
</dbReference>
<dbReference type="PANTHER" id="PTHR43668">
    <property type="entry name" value="ALLANTOINASE"/>
    <property type="match status" value="1"/>
</dbReference>
<dbReference type="EMBL" id="CP134501">
    <property type="protein sequence ID" value="WNF34504.1"/>
    <property type="molecule type" value="Genomic_DNA"/>
</dbReference>
<comment type="similarity">
    <text evidence="2">Belongs to the metallo-dependent hydrolases superfamily. DHOase family. Class I DHOase subfamily.</text>
</comment>
<comment type="cofactor">
    <cofactor evidence="8">
        <name>Zn(2+)</name>
        <dbReference type="ChEBI" id="CHEBI:29105"/>
    </cofactor>
    <text evidence="8">Binds 2 Zn(2+) ions per subunit.</text>
</comment>
<protein>
    <recommendedName>
        <fullName evidence="8">Allantoinase</fullName>
        <ecNumber evidence="8">3.5.2.5</ecNumber>
    </recommendedName>
    <alternativeName>
        <fullName evidence="8">Allantoin-utilizing enzyme</fullName>
    </alternativeName>
</protein>
<comment type="function">
    <text evidence="1">Catalyzes the reversible cyclization of carbamoyl aspartate to dihydroorotate.</text>
</comment>
<dbReference type="GO" id="GO:0004038">
    <property type="term" value="F:allantoinase activity"/>
    <property type="evidence" value="ECO:0007669"/>
    <property type="project" value="UniProtKB-EC"/>
</dbReference>
<dbReference type="InterPro" id="IPR047604">
    <property type="entry name" value="Allantoinase_bact"/>
</dbReference>
<feature type="binding site" description="via carbamate group" evidence="8">
    <location>
        <position position="147"/>
    </location>
    <ligand>
        <name>Zn(2+)</name>
        <dbReference type="ChEBI" id="CHEBI:29105"/>
        <label>1</label>
    </ligand>
</feature>
<comment type="pathway">
    <text evidence="8">Nitrogen metabolism; (S)-allantoin degradation; allantoate from (S)-allantoin: step 1/1.</text>
</comment>
<dbReference type="EC" id="3.5.2.5" evidence="8"/>
<dbReference type="Gene3D" id="2.30.40.10">
    <property type="entry name" value="Urease, subunit C, domain 1"/>
    <property type="match status" value="1"/>
</dbReference>
<evidence type="ECO:0000256" key="7">
    <source>
        <dbReference type="ARBA" id="ARBA00022833"/>
    </source>
</evidence>
<feature type="binding site" evidence="8">
    <location>
        <position position="239"/>
    </location>
    <ligand>
        <name>Zn(2+)</name>
        <dbReference type="ChEBI" id="CHEBI:29105"/>
        <label>2</label>
    </ligand>
</feature>
<evidence type="ECO:0000256" key="3">
    <source>
        <dbReference type="ARBA" id="ARBA00011881"/>
    </source>
</evidence>
<dbReference type="SUPFAM" id="SSF51556">
    <property type="entry name" value="Metallo-dependent hydrolases"/>
    <property type="match status" value="1"/>
</dbReference>
<keyword evidence="6 8" id="KW-0378">Hydrolase</keyword>
<evidence type="ECO:0000256" key="6">
    <source>
        <dbReference type="ARBA" id="ARBA00022801"/>
    </source>
</evidence>
<dbReference type="InterPro" id="IPR050138">
    <property type="entry name" value="DHOase/Allantoinase_Hydrolase"/>
</dbReference>
<evidence type="ECO:0000256" key="4">
    <source>
        <dbReference type="ARBA" id="ARBA00022631"/>
    </source>
</evidence>
<feature type="modified residue" description="N6-carboxylysine" evidence="8">
    <location>
        <position position="147"/>
    </location>
</feature>
<dbReference type="SUPFAM" id="SSF51338">
    <property type="entry name" value="Composite domain of metallo-dependent hydrolases"/>
    <property type="match status" value="1"/>
</dbReference>
<evidence type="ECO:0000259" key="9">
    <source>
        <dbReference type="Pfam" id="PF01979"/>
    </source>
</evidence>
<comment type="PTM">
    <text evidence="8">Carboxylation allows a single lysine to coordinate two zinc ions.</text>
</comment>
<dbReference type="GeneID" id="301125824"/>
<feature type="domain" description="Amidohydrolase-related" evidence="9">
    <location>
        <begin position="51"/>
        <end position="431"/>
    </location>
</feature>
<keyword evidence="7 8" id="KW-0862">Zinc</keyword>
<feature type="binding site" evidence="8">
    <location>
        <position position="62"/>
    </location>
    <ligand>
        <name>Zn(2+)</name>
        <dbReference type="ChEBI" id="CHEBI:29105"/>
        <label>1</label>
    </ligand>
</feature>
<dbReference type="InterPro" id="IPR006680">
    <property type="entry name" value="Amidohydro-rel"/>
</dbReference>
<dbReference type="NCBIfam" id="NF004839">
    <property type="entry name" value="PRK06189.1"/>
    <property type="match status" value="1"/>
</dbReference>
<keyword evidence="5 8" id="KW-0479">Metal-binding</keyword>
<comment type="similarity">
    <text evidence="8">Belongs to the metallo-dependent hydrolases superfamily. Allantoinase family.</text>
</comment>
<dbReference type="InterPro" id="IPR032466">
    <property type="entry name" value="Metal_Hydrolase"/>
</dbReference>
<keyword evidence="11" id="KW-1185">Reference proteome</keyword>